<dbReference type="AlphaFoldDB" id="A0ABD3SFJ9"/>
<organism evidence="2 3">
    <name type="scientific">Cyclostephanos tholiformis</name>
    <dbReference type="NCBI Taxonomy" id="382380"/>
    <lineage>
        <taxon>Eukaryota</taxon>
        <taxon>Sar</taxon>
        <taxon>Stramenopiles</taxon>
        <taxon>Ochrophyta</taxon>
        <taxon>Bacillariophyta</taxon>
        <taxon>Coscinodiscophyceae</taxon>
        <taxon>Thalassiosirophycidae</taxon>
        <taxon>Stephanodiscales</taxon>
        <taxon>Stephanodiscaceae</taxon>
        <taxon>Cyclostephanos</taxon>
    </lineage>
</organism>
<evidence type="ECO:0000259" key="1">
    <source>
        <dbReference type="Pfam" id="PF06172"/>
    </source>
</evidence>
<feature type="domain" description="DUF985" evidence="1">
    <location>
        <begin position="11"/>
        <end position="172"/>
    </location>
</feature>
<gene>
    <name evidence="2" type="ORF">ACHAXA_010439</name>
</gene>
<dbReference type="Gene3D" id="2.60.120.10">
    <property type="entry name" value="Jelly Rolls"/>
    <property type="match status" value="1"/>
</dbReference>
<dbReference type="Proteomes" id="UP001530377">
    <property type="component" value="Unassembled WGS sequence"/>
</dbReference>
<keyword evidence="3" id="KW-1185">Reference proteome</keyword>
<dbReference type="Pfam" id="PF06172">
    <property type="entry name" value="Cupin_5"/>
    <property type="match status" value="1"/>
</dbReference>
<reference evidence="2 3" key="1">
    <citation type="submission" date="2024-10" db="EMBL/GenBank/DDBJ databases">
        <title>Updated reference genomes for cyclostephanoid diatoms.</title>
        <authorList>
            <person name="Roberts W.R."/>
            <person name="Alverson A.J."/>
        </authorList>
    </citation>
    <scope>NUCLEOTIDE SEQUENCE [LARGE SCALE GENOMIC DNA]</scope>
    <source>
        <strain evidence="2 3">AJA228-03</strain>
    </source>
</reference>
<evidence type="ECO:0000313" key="3">
    <source>
        <dbReference type="Proteomes" id="UP001530377"/>
    </source>
</evidence>
<dbReference type="PANTHER" id="PTHR33387">
    <property type="entry name" value="RMLC-LIKE JELLY ROLL FOLD PROTEIN"/>
    <property type="match status" value="1"/>
</dbReference>
<dbReference type="InterPro" id="IPR014710">
    <property type="entry name" value="RmlC-like_jellyroll"/>
</dbReference>
<comment type="caution">
    <text evidence="2">The sequence shown here is derived from an EMBL/GenBank/DDBJ whole genome shotgun (WGS) entry which is preliminary data.</text>
</comment>
<name>A0ABD3SFJ9_9STRA</name>
<dbReference type="InterPro" id="IPR011051">
    <property type="entry name" value="RmlC_Cupin_sf"/>
</dbReference>
<proteinExistence type="predicted"/>
<protein>
    <recommendedName>
        <fullName evidence="1">DUF985 domain-containing protein</fullName>
    </recommendedName>
</protein>
<dbReference type="InterPro" id="IPR039935">
    <property type="entry name" value="YML079W-like"/>
</dbReference>
<evidence type="ECO:0000313" key="2">
    <source>
        <dbReference type="EMBL" id="KAL3823304.1"/>
    </source>
</evidence>
<dbReference type="PANTHER" id="PTHR33387:SF3">
    <property type="entry name" value="DUF985 DOMAIN-CONTAINING PROTEIN"/>
    <property type="match status" value="1"/>
</dbReference>
<dbReference type="InterPro" id="IPR009327">
    <property type="entry name" value="Cupin_DUF985"/>
</dbReference>
<dbReference type="EMBL" id="JALLPB020000040">
    <property type="protein sequence ID" value="KAL3823304.1"/>
    <property type="molecule type" value="Genomic_DNA"/>
</dbReference>
<sequence length="227" mass="25539">MNSFLPIKTSDVVELLGAIPHPEGGFFVETHRSGCTPMSTRGQTGWTDPKLVITQDRPKQQADVRRNGLTSIFWIPTIRSKTLTLAINMSDHVHYYQGGKPFEYTLYHPDEMVVERQILGPDIGSGHRLQVVVPGGSWKCGRMLADFDGIPQEYSIIGESVGPGFDSCDFRMVAAGDLMDLPETVRDALRPYLHENIHVDDGEELEVDFGGFYEDNRRREERVDARS</sequence>
<dbReference type="CDD" id="cd06121">
    <property type="entry name" value="cupin_YML079wp"/>
    <property type="match status" value="1"/>
</dbReference>
<accession>A0ABD3SFJ9</accession>
<dbReference type="SUPFAM" id="SSF51182">
    <property type="entry name" value="RmlC-like cupins"/>
    <property type="match status" value="1"/>
</dbReference>